<dbReference type="PROSITE" id="PS50262">
    <property type="entry name" value="G_PROTEIN_RECEP_F1_2"/>
    <property type="match status" value="1"/>
</dbReference>
<keyword evidence="3" id="KW-1003">Cell membrane</keyword>
<dbReference type="EMBL" id="JASPKZ010005701">
    <property type="protein sequence ID" value="KAJ9588211.1"/>
    <property type="molecule type" value="Genomic_DNA"/>
</dbReference>
<dbReference type="AlphaFoldDB" id="A0AAD7ZXH9"/>
<reference evidence="14" key="2">
    <citation type="submission" date="2023-05" db="EMBL/GenBank/DDBJ databases">
        <authorList>
            <person name="Fouks B."/>
        </authorList>
    </citation>
    <scope>NUCLEOTIDE SEQUENCE</scope>
    <source>
        <strain evidence="14">Stay&amp;Tobe</strain>
        <tissue evidence="14">Testes</tissue>
    </source>
</reference>
<evidence type="ECO:0000256" key="8">
    <source>
        <dbReference type="ARBA" id="ARBA00023157"/>
    </source>
</evidence>
<dbReference type="GO" id="GO:0004993">
    <property type="term" value="F:G protein-coupled serotonin receptor activity"/>
    <property type="evidence" value="ECO:0007669"/>
    <property type="project" value="UniProtKB-ARBA"/>
</dbReference>
<dbReference type="InterPro" id="IPR000276">
    <property type="entry name" value="GPCR_Rhodpsn"/>
</dbReference>
<comment type="caution">
    <text evidence="14">The sequence shown here is derived from an EMBL/GenBank/DDBJ whole genome shotgun (WGS) entry which is preliminary data.</text>
</comment>
<feature type="domain" description="G-protein coupled receptors family 1 profile" evidence="13">
    <location>
        <begin position="1"/>
        <end position="140"/>
    </location>
</feature>
<reference evidence="14" key="1">
    <citation type="journal article" date="2023" name="IScience">
        <title>Live-bearing cockroach genome reveals convergent evolutionary mechanisms linked to viviparity in insects and beyond.</title>
        <authorList>
            <person name="Fouks B."/>
            <person name="Harrison M.C."/>
            <person name="Mikhailova A.A."/>
            <person name="Marchal E."/>
            <person name="English S."/>
            <person name="Carruthers M."/>
            <person name="Jennings E.C."/>
            <person name="Chiamaka E.L."/>
            <person name="Frigard R.A."/>
            <person name="Pippel M."/>
            <person name="Attardo G.M."/>
            <person name="Benoit J.B."/>
            <person name="Bornberg-Bauer E."/>
            <person name="Tobe S.S."/>
        </authorList>
    </citation>
    <scope>NUCLEOTIDE SEQUENCE</scope>
    <source>
        <strain evidence="14">Stay&amp;Tobe</strain>
    </source>
</reference>
<keyword evidence="6" id="KW-0297">G-protein coupled receptor</keyword>
<dbReference type="SUPFAM" id="SSF81321">
    <property type="entry name" value="Family A G protein-coupled receptor-like"/>
    <property type="match status" value="1"/>
</dbReference>
<keyword evidence="9" id="KW-0675">Receptor</keyword>
<evidence type="ECO:0000256" key="9">
    <source>
        <dbReference type="ARBA" id="ARBA00023170"/>
    </source>
</evidence>
<evidence type="ECO:0000256" key="11">
    <source>
        <dbReference type="SAM" id="MobiDB-lite"/>
    </source>
</evidence>
<evidence type="ECO:0000313" key="14">
    <source>
        <dbReference type="EMBL" id="KAJ9588211.1"/>
    </source>
</evidence>
<evidence type="ECO:0000256" key="3">
    <source>
        <dbReference type="ARBA" id="ARBA00022475"/>
    </source>
</evidence>
<feature type="region of interest" description="Disordered" evidence="11">
    <location>
        <begin position="210"/>
        <end position="230"/>
    </location>
</feature>
<dbReference type="PANTHER" id="PTHR24248:SF199">
    <property type="entry name" value="IP13425P-RELATED"/>
    <property type="match status" value="1"/>
</dbReference>
<feature type="transmembrane region" description="Helical" evidence="12">
    <location>
        <begin position="124"/>
        <end position="143"/>
    </location>
</feature>
<dbReference type="GO" id="GO:0043410">
    <property type="term" value="P:positive regulation of MAPK cascade"/>
    <property type="evidence" value="ECO:0007669"/>
    <property type="project" value="TreeGrafter"/>
</dbReference>
<keyword evidence="8" id="KW-1015">Disulfide bond</keyword>
<evidence type="ECO:0000256" key="1">
    <source>
        <dbReference type="ARBA" id="ARBA00004651"/>
    </source>
</evidence>
<feature type="transmembrane region" description="Helical" evidence="12">
    <location>
        <begin position="91"/>
        <end position="112"/>
    </location>
</feature>
<evidence type="ECO:0000256" key="5">
    <source>
        <dbReference type="ARBA" id="ARBA00022989"/>
    </source>
</evidence>
<dbReference type="PANTHER" id="PTHR24248">
    <property type="entry name" value="ADRENERGIC RECEPTOR-RELATED G-PROTEIN COUPLED RECEPTOR"/>
    <property type="match status" value="1"/>
</dbReference>
<dbReference type="Pfam" id="PF00001">
    <property type="entry name" value="7tm_1"/>
    <property type="match status" value="1"/>
</dbReference>
<dbReference type="GO" id="GO:0005886">
    <property type="term" value="C:plasma membrane"/>
    <property type="evidence" value="ECO:0007669"/>
    <property type="project" value="UniProtKB-SubCell"/>
</dbReference>
<feature type="non-terminal residue" evidence="14">
    <location>
        <position position="1"/>
    </location>
</feature>
<evidence type="ECO:0000256" key="4">
    <source>
        <dbReference type="ARBA" id="ARBA00022692"/>
    </source>
</evidence>
<protein>
    <recommendedName>
        <fullName evidence="13">G-protein coupled receptors family 1 profile domain-containing protein</fullName>
    </recommendedName>
</protein>
<sequence length="230" mass="25734">CSGSTRCFSTSTAPRRSNESQCPILHQSSRPSGAIKKNSVGKFIRKKTGSGRNQNNIASAACSNSVSGIPLSTHKKLRFALAKERKASTTLGIIMSAFTVCWLPFFVLALIRPFLTIPRSLSSLFLWLGYANSLLNPIIYATLNRDFRRPFQQILFFRCGSLNHMMREEFYQSQYGDPEHHYCVINSSQQYQTTREDDVEETAAVISAEKSIESERATSSASPRADESFL</sequence>
<evidence type="ECO:0000256" key="6">
    <source>
        <dbReference type="ARBA" id="ARBA00023040"/>
    </source>
</evidence>
<keyword evidence="5 12" id="KW-1133">Transmembrane helix</keyword>
<comment type="similarity">
    <text evidence="2">Belongs to the G-protein coupled receptor 1 family.</text>
</comment>
<evidence type="ECO:0000259" key="13">
    <source>
        <dbReference type="PROSITE" id="PS50262"/>
    </source>
</evidence>
<evidence type="ECO:0000256" key="12">
    <source>
        <dbReference type="SAM" id="Phobius"/>
    </source>
</evidence>
<keyword evidence="7 12" id="KW-0472">Membrane</keyword>
<gene>
    <name evidence="14" type="ORF">L9F63_018375</name>
</gene>
<keyword evidence="15" id="KW-1185">Reference proteome</keyword>
<dbReference type="Gene3D" id="1.20.1070.10">
    <property type="entry name" value="Rhodopsin 7-helix transmembrane proteins"/>
    <property type="match status" value="1"/>
</dbReference>
<keyword evidence="10" id="KW-0807">Transducer</keyword>
<name>A0AAD7ZXH9_DIPPU</name>
<evidence type="ECO:0000256" key="2">
    <source>
        <dbReference type="ARBA" id="ARBA00010663"/>
    </source>
</evidence>
<evidence type="ECO:0000313" key="15">
    <source>
        <dbReference type="Proteomes" id="UP001233999"/>
    </source>
</evidence>
<proteinExistence type="inferred from homology"/>
<dbReference type="Proteomes" id="UP001233999">
    <property type="component" value="Unassembled WGS sequence"/>
</dbReference>
<dbReference type="InterPro" id="IPR017452">
    <property type="entry name" value="GPCR_Rhodpsn_7TM"/>
</dbReference>
<evidence type="ECO:0000256" key="10">
    <source>
        <dbReference type="ARBA" id="ARBA00023224"/>
    </source>
</evidence>
<evidence type="ECO:0000256" key="7">
    <source>
        <dbReference type="ARBA" id="ARBA00023136"/>
    </source>
</evidence>
<dbReference type="GO" id="GO:0071880">
    <property type="term" value="P:adenylate cyclase-activating adrenergic receptor signaling pathway"/>
    <property type="evidence" value="ECO:0007669"/>
    <property type="project" value="TreeGrafter"/>
</dbReference>
<comment type="subcellular location">
    <subcellularLocation>
        <location evidence="1">Cell membrane</location>
        <topology evidence="1">Multi-pass membrane protein</topology>
    </subcellularLocation>
</comment>
<accession>A0AAD7ZXH9</accession>
<dbReference type="PRINTS" id="PR00237">
    <property type="entry name" value="GPCRRHODOPSN"/>
</dbReference>
<keyword evidence="4 12" id="KW-0812">Transmembrane</keyword>
<organism evidence="14 15">
    <name type="scientific">Diploptera punctata</name>
    <name type="common">Pacific beetle cockroach</name>
    <dbReference type="NCBI Taxonomy" id="6984"/>
    <lineage>
        <taxon>Eukaryota</taxon>
        <taxon>Metazoa</taxon>
        <taxon>Ecdysozoa</taxon>
        <taxon>Arthropoda</taxon>
        <taxon>Hexapoda</taxon>
        <taxon>Insecta</taxon>
        <taxon>Pterygota</taxon>
        <taxon>Neoptera</taxon>
        <taxon>Polyneoptera</taxon>
        <taxon>Dictyoptera</taxon>
        <taxon>Blattodea</taxon>
        <taxon>Blaberoidea</taxon>
        <taxon>Blaberidae</taxon>
        <taxon>Diplopterinae</taxon>
        <taxon>Diploptera</taxon>
    </lineage>
</organism>